<dbReference type="Pfam" id="PF18557">
    <property type="entry name" value="NepR"/>
    <property type="match status" value="1"/>
</dbReference>
<evidence type="ECO:0000313" key="4">
    <source>
        <dbReference type="Proteomes" id="UP000294881"/>
    </source>
</evidence>
<reference evidence="3 4" key="1">
    <citation type="submission" date="2019-03" db="EMBL/GenBank/DDBJ databases">
        <title>Genomic Encyclopedia of Type Strains, Phase IV (KMG-IV): sequencing the most valuable type-strain genomes for metagenomic binning, comparative biology and taxonomic classification.</title>
        <authorList>
            <person name="Goeker M."/>
        </authorList>
    </citation>
    <scope>NUCLEOTIDE SEQUENCE [LARGE SCALE GENOMIC DNA]</scope>
    <source>
        <strain evidence="3 4">DSM 22958</strain>
    </source>
</reference>
<dbReference type="AlphaFoldDB" id="A0A4R2GUB8"/>
<feature type="domain" description="Anti-sigma factor NepR" evidence="2">
    <location>
        <begin position="50"/>
        <end position="81"/>
    </location>
</feature>
<feature type="region of interest" description="Disordered" evidence="1">
    <location>
        <begin position="20"/>
        <end position="46"/>
    </location>
</feature>
<dbReference type="EMBL" id="SLWL01000004">
    <property type="protein sequence ID" value="TCO14279.1"/>
    <property type="molecule type" value="Genomic_DNA"/>
</dbReference>
<dbReference type="InterPro" id="IPR041649">
    <property type="entry name" value="NepR"/>
</dbReference>
<organism evidence="3 4">
    <name type="scientific">Camelimonas lactis</name>
    <dbReference type="NCBI Taxonomy" id="659006"/>
    <lineage>
        <taxon>Bacteria</taxon>
        <taxon>Pseudomonadati</taxon>
        <taxon>Pseudomonadota</taxon>
        <taxon>Alphaproteobacteria</taxon>
        <taxon>Hyphomicrobiales</taxon>
        <taxon>Chelatococcaceae</taxon>
        <taxon>Camelimonas</taxon>
    </lineage>
</organism>
<accession>A0A4R2GUB8</accession>
<evidence type="ECO:0000259" key="2">
    <source>
        <dbReference type="Pfam" id="PF18557"/>
    </source>
</evidence>
<keyword evidence="4" id="KW-1185">Reference proteome</keyword>
<sequence length="95" mass="10374">MISPQFPDVTFRLKKAANMDRHKPATVVDARQEARQTDGAQSPAGDDVVQQAIGSQLRAVYDEVVRLPVPDRFLSLLSSLDGRPTLPASGKEQES</sequence>
<comment type="caution">
    <text evidence="3">The sequence shown here is derived from an EMBL/GenBank/DDBJ whole genome shotgun (WGS) entry which is preliminary data.</text>
</comment>
<protein>
    <recommendedName>
        <fullName evidence="2">Anti-sigma factor NepR domain-containing protein</fullName>
    </recommendedName>
</protein>
<gene>
    <name evidence="3" type="ORF">EV666_104232</name>
</gene>
<evidence type="ECO:0000313" key="3">
    <source>
        <dbReference type="EMBL" id="TCO14279.1"/>
    </source>
</evidence>
<name>A0A4R2GUB8_9HYPH</name>
<evidence type="ECO:0000256" key="1">
    <source>
        <dbReference type="SAM" id="MobiDB-lite"/>
    </source>
</evidence>
<proteinExistence type="predicted"/>
<dbReference type="Proteomes" id="UP000294881">
    <property type="component" value="Unassembled WGS sequence"/>
</dbReference>